<evidence type="ECO:0000256" key="4">
    <source>
        <dbReference type="SAM" id="Phobius"/>
    </source>
</evidence>
<feature type="region of interest" description="Disordered" evidence="3">
    <location>
        <begin position="322"/>
        <end position="363"/>
    </location>
</feature>
<feature type="region of interest" description="Disordered" evidence="3">
    <location>
        <begin position="272"/>
        <end position="300"/>
    </location>
</feature>
<dbReference type="PANTHER" id="PTHR10434">
    <property type="entry name" value="1-ACYL-SN-GLYCEROL-3-PHOSPHATE ACYLTRANSFERASE"/>
    <property type="match status" value="1"/>
</dbReference>
<feature type="compositionally biased region" description="Low complexity" evidence="3">
    <location>
        <begin position="335"/>
        <end position="348"/>
    </location>
</feature>
<sequence length="363" mass="38896">MAALLSVLKPVAYASLPLLALQYSPRGRYYTRTLVYVSTMGFVATLASFIAAGMSLAGRRYDVNYAVARTFYCFAGTILGLRVEVEGEEYLRDATDGGGMPAVLMVNHQSMLDILPMGRCMPKRTSIMSKKSLQFTPLGPFMTMSGAIFIDRGNSTGALRSLDAAVGVMRSLRVSLWMFPEGTRHSSEAPAMLSFKKGGFHLAIQAGFPIIPLVVENYWHLFHKNTFESGVIRVRVLPPVPTAGLTVADIPDLSARVREQMLAALVDISRKVSSAPPPERPAAPAQEQPSATEKLSSVVSEQARAMPDDAVFEGRAHGEAALGVAPVPSRESLASSGSENGNSNGTGTETEEDEGMVIVGRPA</sequence>
<keyword evidence="4" id="KW-0472">Membrane</keyword>
<feature type="compositionally biased region" description="Low complexity" evidence="3">
    <location>
        <begin position="282"/>
        <end position="291"/>
    </location>
</feature>
<feature type="domain" description="Phospholipid/glycerol acyltransferase" evidence="5">
    <location>
        <begin position="102"/>
        <end position="218"/>
    </location>
</feature>
<keyword evidence="4" id="KW-0812">Transmembrane</keyword>
<dbReference type="Pfam" id="PF01553">
    <property type="entry name" value="Acyltransferase"/>
    <property type="match status" value="1"/>
</dbReference>
<reference evidence="6" key="1">
    <citation type="submission" date="2023-03" db="EMBL/GenBank/DDBJ databases">
        <title>Massive genome expansion in bonnet fungi (Mycena s.s.) driven by repeated elements and novel gene families across ecological guilds.</title>
        <authorList>
            <consortium name="Lawrence Berkeley National Laboratory"/>
            <person name="Harder C.B."/>
            <person name="Miyauchi S."/>
            <person name="Viragh M."/>
            <person name="Kuo A."/>
            <person name="Thoen E."/>
            <person name="Andreopoulos B."/>
            <person name="Lu D."/>
            <person name="Skrede I."/>
            <person name="Drula E."/>
            <person name="Henrissat B."/>
            <person name="Morin E."/>
            <person name="Kohler A."/>
            <person name="Barry K."/>
            <person name="LaButti K."/>
            <person name="Morin E."/>
            <person name="Salamov A."/>
            <person name="Lipzen A."/>
            <person name="Mereny Z."/>
            <person name="Hegedus B."/>
            <person name="Baldrian P."/>
            <person name="Stursova M."/>
            <person name="Weitz H."/>
            <person name="Taylor A."/>
            <person name="Grigoriev I.V."/>
            <person name="Nagy L.G."/>
            <person name="Martin F."/>
            <person name="Kauserud H."/>
        </authorList>
    </citation>
    <scope>NUCLEOTIDE SEQUENCE</scope>
    <source>
        <strain evidence="6">9144</strain>
    </source>
</reference>
<name>A0AAD6YS46_9AGAR</name>
<dbReference type="GO" id="GO:0005783">
    <property type="term" value="C:endoplasmic reticulum"/>
    <property type="evidence" value="ECO:0007669"/>
    <property type="project" value="TreeGrafter"/>
</dbReference>
<dbReference type="CDD" id="cd07989">
    <property type="entry name" value="LPLAT_AGPAT-like"/>
    <property type="match status" value="1"/>
</dbReference>
<keyword evidence="4" id="KW-1133">Transmembrane helix</keyword>
<evidence type="ECO:0000256" key="1">
    <source>
        <dbReference type="ARBA" id="ARBA00022679"/>
    </source>
</evidence>
<keyword evidence="2" id="KW-0012">Acyltransferase</keyword>
<dbReference type="GO" id="GO:0003841">
    <property type="term" value="F:1-acylglycerol-3-phosphate O-acyltransferase activity"/>
    <property type="evidence" value="ECO:0007669"/>
    <property type="project" value="TreeGrafter"/>
</dbReference>
<keyword evidence="7" id="KW-1185">Reference proteome</keyword>
<gene>
    <name evidence="6" type="ORF">GGX14DRAFT_412214</name>
</gene>
<feature type="transmembrane region" description="Helical" evidence="4">
    <location>
        <begin position="33"/>
        <end position="52"/>
    </location>
</feature>
<dbReference type="GO" id="GO:0006654">
    <property type="term" value="P:phosphatidic acid biosynthetic process"/>
    <property type="evidence" value="ECO:0007669"/>
    <property type="project" value="TreeGrafter"/>
</dbReference>
<dbReference type="Proteomes" id="UP001219525">
    <property type="component" value="Unassembled WGS sequence"/>
</dbReference>
<dbReference type="SMART" id="SM00563">
    <property type="entry name" value="PlsC"/>
    <property type="match status" value="1"/>
</dbReference>
<dbReference type="SUPFAM" id="SSF69593">
    <property type="entry name" value="Glycerol-3-phosphate (1)-acyltransferase"/>
    <property type="match status" value="1"/>
</dbReference>
<evidence type="ECO:0000313" key="6">
    <source>
        <dbReference type="EMBL" id="KAJ7228188.1"/>
    </source>
</evidence>
<accession>A0AAD6YS46</accession>
<proteinExistence type="predicted"/>
<evidence type="ECO:0000256" key="2">
    <source>
        <dbReference type="ARBA" id="ARBA00023315"/>
    </source>
</evidence>
<evidence type="ECO:0000256" key="3">
    <source>
        <dbReference type="SAM" id="MobiDB-lite"/>
    </source>
</evidence>
<keyword evidence="1" id="KW-0808">Transferase</keyword>
<comment type="caution">
    <text evidence="6">The sequence shown here is derived from an EMBL/GenBank/DDBJ whole genome shotgun (WGS) entry which is preliminary data.</text>
</comment>
<evidence type="ECO:0000313" key="7">
    <source>
        <dbReference type="Proteomes" id="UP001219525"/>
    </source>
</evidence>
<evidence type="ECO:0000259" key="5">
    <source>
        <dbReference type="SMART" id="SM00563"/>
    </source>
</evidence>
<dbReference type="PANTHER" id="PTHR10434:SF11">
    <property type="entry name" value="1-ACYL-SN-GLYCEROL-3-PHOSPHATE ACYLTRANSFERASE"/>
    <property type="match status" value="1"/>
</dbReference>
<protein>
    <recommendedName>
        <fullName evidence="5">Phospholipid/glycerol acyltransferase domain-containing protein</fullName>
    </recommendedName>
</protein>
<dbReference type="AlphaFoldDB" id="A0AAD6YS46"/>
<organism evidence="6 7">
    <name type="scientific">Mycena pura</name>
    <dbReference type="NCBI Taxonomy" id="153505"/>
    <lineage>
        <taxon>Eukaryota</taxon>
        <taxon>Fungi</taxon>
        <taxon>Dikarya</taxon>
        <taxon>Basidiomycota</taxon>
        <taxon>Agaricomycotina</taxon>
        <taxon>Agaricomycetes</taxon>
        <taxon>Agaricomycetidae</taxon>
        <taxon>Agaricales</taxon>
        <taxon>Marasmiineae</taxon>
        <taxon>Mycenaceae</taxon>
        <taxon>Mycena</taxon>
    </lineage>
</organism>
<dbReference type="EMBL" id="JARJCW010000002">
    <property type="protein sequence ID" value="KAJ7228188.1"/>
    <property type="molecule type" value="Genomic_DNA"/>
</dbReference>
<dbReference type="InterPro" id="IPR002123">
    <property type="entry name" value="Plipid/glycerol_acylTrfase"/>
</dbReference>